<dbReference type="GO" id="GO:0005576">
    <property type="term" value="C:extracellular region"/>
    <property type="evidence" value="ECO:0007669"/>
    <property type="project" value="TreeGrafter"/>
</dbReference>
<dbReference type="InterPro" id="IPR002350">
    <property type="entry name" value="Kazal_dom"/>
</dbReference>
<feature type="domain" description="Kazal-like" evidence="5">
    <location>
        <begin position="122"/>
        <end position="173"/>
    </location>
</feature>
<dbReference type="PANTHER" id="PTHR10913">
    <property type="entry name" value="FOLLISTATIN-RELATED"/>
    <property type="match status" value="1"/>
</dbReference>
<keyword evidence="3" id="KW-1015">Disulfide bond</keyword>
<keyword evidence="2" id="KW-0722">Serine protease inhibitor</keyword>
<dbReference type="SUPFAM" id="SSF100895">
    <property type="entry name" value="Kazal-type serine protease inhibitors"/>
    <property type="match status" value="8"/>
</dbReference>
<accession>A0A6G0WEW1</accession>
<feature type="domain" description="Kazal-like" evidence="5">
    <location>
        <begin position="174"/>
        <end position="228"/>
    </location>
</feature>
<dbReference type="PANTHER" id="PTHR10913:SF45">
    <property type="entry name" value="FOLLISTATIN, ISOFORM A-RELATED"/>
    <property type="match status" value="1"/>
</dbReference>
<evidence type="ECO:0000313" key="6">
    <source>
        <dbReference type="EMBL" id="KAF0725810.1"/>
    </source>
</evidence>
<dbReference type="Gene3D" id="3.30.60.30">
    <property type="match status" value="8"/>
</dbReference>
<dbReference type="Pfam" id="PF07648">
    <property type="entry name" value="Kazal_2"/>
    <property type="match status" value="3"/>
</dbReference>
<dbReference type="InterPro" id="IPR050653">
    <property type="entry name" value="Prot_Inhib_GrowthFact_Antg"/>
</dbReference>
<feature type="chain" id="PRO_5026217450" description="Kazal-like domain-containing protein" evidence="4">
    <location>
        <begin position="20"/>
        <end position="436"/>
    </location>
</feature>
<evidence type="ECO:0000256" key="4">
    <source>
        <dbReference type="SAM" id="SignalP"/>
    </source>
</evidence>
<dbReference type="Pfam" id="PF00050">
    <property type="entry name" value="Kazal_1"/>
    <property type="match status" value="4"/>
</dbReference>
<keyword evidence="1" id="KW-0646">Protease inhibitor</keyword>
<feature type="domain" description="Kazal-like" evidence="5">
    <location>
        <begin position="282"/>
        <end position="336"/>
    </location>
</feature>
<evidence type="ECO:0000256" key="1">
    <source>
        <dbReference type="ARBA" id="ARBA00022690"/>
    </source>
</evidence>
<evidence type="ECO:0000256" key="2">
    <source>
        <dbReference type="ARBA" id="ARBA00022900"/>
    </source>
</evidence>
<evidence type="ECO:0000256" key="3">
    <source>
        <dbReference type="ARBA" id="ARBA00023157"/>
    </source>
</evidence>
<dbReference type="Proteomes" id="UP000481153">
    <property type="component" value="Unassembled WGS sequence"/>
</dbReference>
<dbReference type="AlphaFoldDB" id="A0A6G0WEW1"/>
<dbReference type="PROSITE" id="PS51465">
    <property type="entry name" value="KAZAL_2"/>
    <property type="match status" value="7"/>
</dbReference>
<comment type="caution">
    <text evidence="6">The sequence shown here is derived from an EMBL/GenBank/DDBJ whole genome shotgun (WGS) entry which is preliminary data.</text>
</comment>
<organism evidence="6 7">
    <name type="scientific">Aphanomyces euteiches</name>
    <dbReference type="NCBI Taxonomy" id="100861"/>
    <lineage>
        <taxon>Eukaryota</taxon>
        <taxon>Sar</taxon>
        <taxon>Stramenopiles</taxon>
        <taxon>Oomycota</taxon>
        <taxon>Saprolegniomycetes</taxon>
        <taxon>Saprolegniales</taxon>
        <taxon>Verrucalvaceae</taxon>
        <taxon>Aphanomyces</taxon>
    </lineage>
</organism>
<evidence type="ECO:0000259" key="5">
    <source>
        <dbReference type="PROSITE" id="PS51465"/>
    </source>
</evidence>
<feature type="domain" description="Kazal-like" evidence="5">
    <location>
        <begin position="67"/>
        <end position="121"/>
    </location>
</feature>
<sequence length="436" mass="47583">MKQAQLFLLVVSFIAQVNGDCVADCNWTPLDERICGSDGATHVNQCSFECYQAKDKFLRVLAYGECPRSKPSCSIRTCNNDWTRVCGSDGQTYTNNCSLANAACMNPTANLEYVSDGACPAVTSPSTCVSKCNFHPTDLMICGTDGVTYANECSFKCYQANDKYLQLLSLGSCHAKPDDCSIQTCNDDWTQVCGADGKTYSNNCSLANAACFHKTKSLTYVKDGDCDVEEPLKVCIDKCDFKAEEDATLCGSDGVTYANACSFNCYRAADKYLHVLALGSCPKKTTSCSIHQCNNDWTRVCGSDGQTYTNKCSLANVACMNPSKKLNYIADGDCPDPCVFHCSSQASDFSICASNNITYASRCYFDQARCRDPTLEFVHTGSCKAPCDTITICPRDYNPVCGSNGITFANRCIFEKEACGDRTLYIRHTGICKIKP</sequence>
<evidence type="ECO:0000313" key="7">
    <source>
        <dbReference type="Proteomes" id="UP000481153"/>
    </source>
</evidence>
<name>A0A6G0WEW1_9STRA</name>
<dbReference type="VEuPathDB" id="FungiDB:AeMF1_006092"/>
<feature type="signal peptide" evidence="4">
    <location>
        <begin position="1"/>
        <end position="19"/>
    </location>
</feature>
<reference evidence="6 7" key="1">
    <citation type="submission" date="2019-07" db="EMBL/GenBank/DDBJ databases">
        <title>Genomics analysis of Aphanomyces spp. identifies a new class of oomycete effector associated with host adaptation.</title>
        <authorList>
            <person name="Gaulin E."/>
        </authorList>
    </citation>
    <scope>NUCLEOTIDE SEQUENCE [LARGE SCALE GENOMIC DNA]</scope>
    <source>
        <strain evidence="6 7">ATCC 201684</strain>
    </source>
</reference>
<dbReference type="SMART" id="SM00280">
    <property type="entry name" value="KAZAL"/>
    <property type="match status" value="8"/>
</dbReference>
<feature type="domain" description="Kazal-like" evidence="5">
    <location>
        <begin position="229"/>
        <end position="281"/>
    </location>
</feature>
<proteinExistence type="predicted"/>
<dbReference type="CDD" id="cd00104">
    <property type="entry name" value="KAZAL_FS"/>
    <property type="match status" value="5"/>
</dbReference>
<dbReference type="EMBL" id="VJMJ01000232">
    <property type="protein sequence ID" value="KAF0725810.1"/>
    <property type="molecule type" value="Genomic_DNA"/>
</dbReference>
<feature type="domain" description="Kazal-like" evidence="5">
    <location>
        <begin position="15"/>
        <end position="66"/>
    </location>
</feature>
<feature type="domain" description="Kazal-like" evidence="5">
    <location>
        <begin position="377"/>
        <end position="434"/>
    </location>
</feature>
<gene>
    <name evidence="6" type="ORF">Ae201684_015775</name>
</gene>
<keyword evidence="4" id="KW-0732">Signal</keyword>
<dbReference type="InterPro" id="IPR036058">
    <property type="entry name" value="Kazal_dom_sf"/>
</dbReference>
<protein>
    <recommendedName>
        <fullName evidence="5">Kazal-like domain-containing protein</fullName>
    </recommendedName>
</protein>
<keyword evidence="7" id="KW-1185">Reference proteome</keyword>